<protein>
    <submittedName>
        <fullName evidence="1">Uncharacterized protein</fullName>
    </submittedName>
</protein>
<proteinExistence type="predicted"/>
<dbReference type="Proteomes" id="UP001501102">
    <property type="component" value="Unassembled WGS sequence"/>
</dbReference>
<accession>A0ABN3WCJ5</accession>
<sequence length="58" mass="6123">MPHAETAHRAGDPERDWIAVEVSAPRKVTSAHVPFTVVCRPESSSASPGGSATRDPGR</sequence>
<evidence type="ECO:0000313" key="1">
    <source>
        <dbReference type="EMBL" id="GAA2908462.1"/>
    </source>
</evidence>
<dbReference type="EMBL" id="BAAAXZ010000002">
    <property type="protein sequence ID" value="GAA2908462.1"/>
    <property type="molecule type" value="Genomic_DNA"/>
</dbReference>
<organism evidence="1 2">
    <name type="scientific">Streptomyces thioluteus</name>
    <dbReference type="NCBI Taxonomy" id="66431"/>
    <lineage>
        <taxon>Bacteria</taxon>
        <taxon>Bacillati</taxon>
        <taxon>Actinomycetota</taxon>
        <taxon>Actinomycetes</taxon>
        <taxon>Kitasatosporales</taxon>
        <taxon>Streptomycetaceae</taxon>
        <taxon>Streptomyces</taxon>
    </lineage>
</organism>
<name>A0ABN3WCJ5_STRTU</name>
<comment type="caution">
    <text evidence="1">The sequence shown here is derived from an EMBL/GenBank/DDBJ whole genome shotgun (WGS) entry which is preliminary data.</text>
</comment>
<reference evidence="1 2" key="1">
    <citation type="journal article" date="2019" name="Int. J. Syst. Evol. Microbiol.">
        <title>The Global Catalogue of Microorganisms (GCM) 10K type strain sequencing project: providing services to taxonomists for standard genome sequencing and annotation.</title>
        <authorList>
            <consortium name="The Broad Institute Genomics Platform"/>
            <consortium name="The Broad Institute Genome Sequencing Center for Infectious Disease"/>
            <person name="Wu L."/>
            <person name="Ma J."/>
        </authorList>
    </citation>
    <scope>NUCLEOTIDE SEQUENCE [LARGE SCALE GENOMIC DNA]</scope>
    <source>
        <strain evidence="1 2">JCM 4087</strain>
    </source>
</reference>
<evidence type="ECO:0000313" key="2">
    <source>
        <dbReference type="Proteomes" id="UP001501102"/>
    </source>
</evidence>
<gene>
    <name evidence="1" type="ORF">GCM10020221_00730</name>
</gene>
<keyword evidence="2" id="KW-1185">Reference proteome</keyword>